<evidence type="ECO:0000256" key="9">
    <source>
        <dbReference type="ARBA" id="ARBA00023242"/>
    </source>
</evidence>
<comment type="caution">
    <text evidence="12">The sequence shown here is derived from an EMBL/GenBank/DDBJ whole genome shotgun (WGS) entry which is preliminary data.</text>
</comment>
<accession>A0A7L3LT96</accession>
<dbReference type="PANTHER" id="PTHR19818:SF139">
    <property type="entry name" value="PAIR-RULE PROTEIN ODD-PAIRED"/>
    <property type="match status" value="1"/>
</dbReference>
<keyword evidence="3" id="KW-0677">Repeat</keyword>
<evidence type="ECO:0000256" key="4">
    <source>
        <dbReference type="ARBA" id="ARBA00022771"/>
    </source>
</evidence>
<evidence type="ECO:0000256" key="6">
    <source>
        <dbReference type="ARBA" id="ARBA00023015"/>
    </source>
</evidence>
<dbReference type="AlphaFoldDB" id="A0A7L3LT96"/>
<dbReference type="Gene3D" id="3.30.160.60">
    <property type="entry name" value="Classic Zinc Finger"/>
    <property type="match status" value="2"/>
</dbReference>
<keyword evidence="9" id="KW-0539">Nucleus</keyword>
<keyword evidence="4 10" id="KW-0863">Zinc-finger</keyword>
<feature type="non-terminal residue" evidence="12">
    <location>
        <position position="72"/>
    </location>
</feature>
<dbReference type="PANTHER" id="PTHR19818">
    <property type="entry name" value="ZINC FINGER PROTEIN ZIC AND GLI"/>
    <property type="match status" value="1"/>
</dbReference>
<dbReference type="SUPFAM" id="SSF57667">
    <property type="entry name" value="beta-beta-alpha zinc fingers"/>
    <property type="match status" value="1"/>
</dbReference>
<evidence type="ECO:0000313" key="12">
    <source>
        <dbReference type="EMBL" id="NXU57002.1"/>
    </source>
</evidence>
<keyword evidence="13" id="KW-1185">Reference proteome</keyword>
<sequence>CPFEGCGRSFTTSNIRKVHIRTHTGERPYYCTEPGCGRAFASATNYKNHVRIHTGMRMVFCVLKWNMFGKDF</sequence>
<evidence type="ECO:0000256" key="7">
    <source>
        <dbReference type="ARBA" id="ARBA00023125"/>
    </source>
</evidence>
<keyword evidence="6" id="KW-0805">Transcription regulation</keyword>
<dbReference type="PROSITE" id="PS00028">
    <property type="entry name" value="ZINC_FINGER_C2H2_1"/>
    <property type="match status" value="2"/>
</dbReference>
<name>A0A7L3LT96_9CHAR</name>
<dbReference type="PROSITE" id="PS50157">
    <property type="entry name" value="ZINC_FINGER_C2H2_2"/>
    <property type="match status" value="2"/>
</dbReference>
<dbReference type="GO" id="GO:0008270">
    <property type="term" value="F:zinc ion binding"/>
    <property type="evidence" value="ECO:0007669"/>
    <property type="project" value="UniProtKB-KW"/>
</dbReference>
<dbReference type="InterPro" id="IPR036236">
    <property type="entry name" value="Znf_C2H2_sf"/>
</dbReference>
<dbReference type="Proteomes" id="UP000582182">
    <property type="component" value="Unassembled WGS sequence"/>
</dbReference>
<evidence type="ECO:0000259" key="11">
    <source>
        <dbReference type="PROSITE" id="PS50157"/>
    </source>
</evidence>
<evidence type="ECO:0000256" key="1">
    <source>
        <dbReference type="ARBA" id="ARBA00004123"/>
    </source>
</evidence>
<comment type="subcellular location">
    <subcellularLocation>
        <location evidence="1">Nucleus</location>
    </subcellularLocation>
</comment>
<proteinExistence type="predicted"/>
<evidence type="ECO:0000256" key="2">
    <source>
        <dbReference type="ARBA" id="ARBA00022723"/>
    </source>
</evidence>
<feature type="domain" description="C2H2-type" evidence="11">
    <location>
        <begin position="1"/>
        <end position="28"/>
    </location>
</feature>
<dbReference type="GO" id="GO:0045944">
    <property type="term" value="P:positive regulation of transcription by RNA polymerase II"/>
    <property type="evidence" value="ECO:0007669"/>
    <property type="project" value="UniProtKB-ARBA"/>
</dbReference>
<protein>
    <submittedName>
        <fullName evidence="12">ZN143 protein</fullName>
    </submittedName>
</protein>
<dbReference type="InterPro" id="IPR050329">
    <property type="entry name" value="GLI_C2H2-zinc-finger"/>
</dbReference>
<reference evidence="12 13" key="1">
    <citation type="submission" date="2019-09" db="EMBL/GenBank/DDBJ databases">
        <title>Bird 10,000 Genomes (B10K) Project - Family phase.</title>
        <authorList>
            <person name="Zhang G."/>
        </authorList>
    </citation>
    <scope>NUCLEOTIDE SEQUENCE [LARGE SCALE GENOMIC DNA]</scope>
    <source>
        <strain evidence="12">B10K-DU-029-46</strain>
    </source>
</reference>
<dbReference type="Pfam" id="PF00096">
    <property type="entry name" value="zf-C2H2"/>
    <property type="match status" value="2"/>
</dbReference>
<evidence type="ECO:0000256" key="10">
    <source>
        <dbReference type="PROSITE-ProRule" id="PRU00042"/>
    </source>
</evidence>
<feature type="non-terminal residue" evidence="12">
    <location>
        <position position="1"/>
    </location>
</feature>
<keyword evidence="7" id="KW-0238">DNA-binding</keyword>
<dbReference type="FunFam" id="3.30.160.60:FF:000125">
    <property type="entry name" value="Putative zinc finger protein 143"/>
    <property type="match status" value="1"/>
</dbReference>
<dbReference type="SMART" id="SM00355">
    <property type="entry name" value="ZnF_C2H2"/>
    <property type="match status" value="2"/>
</dbReference>
<organism evidence="12 13">
    <name type="scientific">Turnix velox</name>
    <name type="common">Little buttonquail</name>
    <dbReference type="NCBI Taxonomy" id="2529409"/>
    <lineage>
        <taxon>Eukaryota</taxon>
        <taxon>Metazoa</taxon>
        <taxon>Chordata</taxon>
        <taxon>Craniata</taxon>
        <taxon>Vertebrata</taxon>
        <taxon>Euteleostomi</taxon>
        <taxon>Archelosauria</taxon>
        <taxon>Archosauria</taxon>
        <taxon>Dinosauria</taxon>
        <taxon>Saurischia</taxon>
        <taxon>Theropoda</taxon>
        <taxon>Coelurosauria</taxon>
        <taxon>Aves</taxon>
        <taxon>Neognathae</taxon>
        <taxon>Neoaves</taxon>
        <taxon>Charadriiformes</taxon>
        <taxon>Turnicidae</taxon>
        <taxon>Turnix</taxon>
    </lineage>
</organism>
<evidence type="ECO:0000313" key="13">
    <source>
        <dbReference type="Proteomes" id="UP000582182"/>
    </source>
</evidence>
<evidence type="ECO:0000256" key="5">
    <source>
        <dbReference type="ARBA" id="ARBA00022833"/>
    </source>
</evidence>
<dbReference type="GO" id="GO:0000978">
    <property type="term" value="F:RNA polymerase II cis-regulatory region sequence-specific DNA binding"/>
    <property type="evidence" value="ECO:0007669"/>
    <property type="project" value="TreeGrafter"/>
</dbReference>
<keyword evidence="8" id="KW-0804">Transcription</keyword>
<evidence type="ECO:0000256" key="3">
    <source>
        <dbReference type="ARBA" id="ARBA00022737"/>
    </source>
</evidence>
<keyword evidence="5" id="KW-0862">Zinc</keyword>
<dbReference type="InterPro" id="IPR013087">
    <property type="entry name" value="Znf_C2H2_type"/>
</dbReference>
<evidence type="ECO:0000256" key="8">
    <source>
        <dbReference type="ARBA" id="ARBA00023163"/>
    </source>
</evidence>
<dbReference type="FunFam" id="3.30.160.60:FF:000071">
    <property type="entry name" value="Putative zinc finger protein 143"/>
    <property type="match status" value="1"/>
</dbReference>
<dbReference type="GO" id="GO:0000981">
    <property type="term" value="F:DNA-binding transcription factor activity, RNA polymerase II-specific"/>
    <property type="evidence" value="ECO:0007669"/>
    <property type="project" value="TreeGrafter"/>
</dbReference>
<gene>
    <name evidence="12" type="primary">Znf143_1</name>
    <name evidence="12" type="ORF">TURVEL_R05399</name>
</gene>
<dbReference type="GO" id="GO:0005634">
    <property type="term" value="C:nucleus"/>
    <property type="evidence" value="ECO:0007669"/>
    <property type="project" value="UniProtKB-SubCell"/>
</dbReference>
<keyword evidence="2" id="KW-0479">Metal-binding</keyword>
<feature type="domain" description="C2H2-type" evidence="11">
    <location>
        <begin position="29"/>
        <end position="58"/>
    </location>
</feature>
<dbReference type="OrthoDB" id="6077919at2759"/>
<dbReference type="EMBL" id="VZTY01028187">
    <property type="protein sequence ID" value="NXU57002.1"/>
    <property type="molecule type" value="Genomic_DNA"/>
</dbReference>